<organism evidence="2 3">
    <name type="scientific">Diaphorobacter ruginosibacter</name>
    <dbReference type="NCBI Taxonomy" id="1715720"/>
    <lineage>
        <taxon>Bacteria</taxon>
        <taxon>Pseudomonadati</taxon>
        <taxon>Pseudomonadota</taxon>
        <taxon>Betaproteobacteria</taxon>
        <taxon>Burkholderiales</taxon>
        <taxon>Comamonadaceae</taxon>
        <taxon>Diaphorobacter</taxon>
    </lineage>
</organism>
<comment type="similarity">
    <text evidence="1">Belongs to the UPF0065 (bug) family.</text>
</comment>
<evidence type="ECO:0000256" key="1">
    <source>
        <dbReference type="ARBA" id="ARBA00006987"/>
    </source>
</evidence>
<dbReference type="PIRSF" id="PIRSF017082">
    <property type="entry name" value="YflP"/>
    <property type="match status" value="1"/>
</dbReference>
<dbReference type="InterPro" id="IPR042100">
    <property type="entry name" value="Bug_dom1"/>
</dbReference>
<dbReference type="Gene3D" id="3.40.190.150">
    <property type="entry name" value="Bordetella uptake gene, domain 1"/>
    <property type="match status" value="1"/>
</dbReference>
<name>A0A7G9RQD4_9BURK</name>
<dbReference type="Proteomes" id="UP000515811">
    <property type="component" value="Chromosome"/>
</dbReference>
<dbReference type="InterPro" id="IPR005064">
    <property type="entry name" value="BUG"/>
</dbReference>
<dbReference type="CDD" id="cd07012">
    <property type="entry name" value="PBP2_Bug_TTT"/>
    <property type="match status" value="1"/>
</dbReference>
<keyword evidence="3" id="KW-1185">Reference proteome</keyword>
<dbReference type="PANTHER" id="PTHR42928:SF5">
    <property type="entry name" value="BLR1237 PROTEIN"/>
    <property type="match status" value="1"/>
</dbReference>
<evidence type="ECO:0000313" key="3">
    <source>
        <dbReference type="Proteomes" id="UP000515811"/>
    </source>
</evidence>
<dbReference type="Pfam" id="PF03401">
    <property type="entry name" value="TctC"/>
    <property type="match status" value="1"/>
</dbReference>
<dbReference type="EMBL" id="CP060714">
    <property type="protein sequence ID" value="QNN57809.1"/>
    <property type="molecule type" value="Genomic_DNA"/>
</dbReference>
<protein>
    <submittedName>
        <fullName evidence="2">Tripartite tricarboxylate transporter substrate binding protein</fullName>
    </submittedName>
</protein>
<dbReference type="SUPFAM" id="SSF53850">
    <property type="entry name" value="Periplasmic binding protein-like II"/>
    <property type="match status" value="1"/>
</dbReference>
<dbReference type="RefSeq" id="WP_187598054.1">
    <property type="nucleotide sequence ID" value="NZ_CP060714.1"/>
</dbReference>
<dbReference type="PANTHER" id="PTHR42928">
    <property type="entry name" value="TRICARBOXYLATE-BINDING PROTEIN"/>
    <property type="match status" value="1"/>
</dbReference>
<dbReference type="KEGG" id="drg:H9K76_02680"/>
<accession>A0A7G9RQD4</accession>
<evidence type="ECO:0000313" key="2">
    <source>
        <dbReference type="EMBL" id="QNN57809.1"/>
    </source>
</evidence>
<gene>
    <name evidence="2" type="ORF">H9K76_02680</name>
</gene>
<reference evidence="2 3" key="1">
    <citation type="submission" date="2020-08" db="EMBL/GenBank/DDBJ databases">
        <title>Genome sequence of Diaphorobacter ruginosibacter DSM 27467T.</title>
        <authorList>
            <person name="Hyun D.-W."/>
            <person name="Bae J.-W."/>
        </authorList>
    </citation>
    <scope>NUCLEOTIDE SEQUENCE [LARGE SCALE GENOMIC DNA]</scope>
    <source>
        <strain evidence="2 3">DSM 27467</strain>
    </source>
</reference>
<dbReference type="AlphaFoldDB" id="A0A7G9RQD4"/>
<sequence>MTLVVPYPAGGPLDTSARLIAQGASTQLGTIAVENKPGKGGGVGADLVAKAAKSENRILMGAVATHAVNPWLYKDFPYDPIKDFKPLVLIARTPNVLVMNAELAAQLNINTTTDLVKYLKAHPGELKYGSGGNGSIGHIAAEMFKSLTNTRMSHLPYQGSSPALKALQSKDVALVFDNLASSLPLIQSGHLKALGVTSLGRDESLPKVPSINDEIPGFNVVTWFGLFAPASLPDADAQRYAEAFEASMKSSSAKANLKKMGIEPEDMRLASFKEFVASEYHKYGFLIKAAKISIQ</sequence>
<dbReference type="Gene3D" id="3.40.190.10">
    <property type="entry name" value="Periplasmic binding protein-like II"/>
    <property type="match status" value="1"/>
</dbReference>
<proteinExistence type="inferred from homology"/>